<organism evidence="8 9">
    <name type="scientific">Amphibacillus marinus</name>
    <dbReference type="NCBI Taxonomy" id="872970"/>
    <lineage>
        <taxon>Bacteria</taxon>
        <taxon>Bacillati</taxon>
        <taxon>Bacillota</taxon>
        <taxon>Bacilli</taxon>
        <taxon>Bacillales</taxon>
        <taxon>Bacillaceae</taxon>
        <taxon>Amphibacillus</taxon>
    </lineage>
</organism>
<dbReference type="PANTHER" id="PTHR43133">
    <property type="entry name" value="RNA POLYMERASE ECF-TYPE SIGMA FACTO"/>
    <property type="match status" value="1"/>
</dbReference>
<dbReference type="InterPro" id="IPR013324">
    <property type="entry name" value="RNA_pol_sigma_r3/r4-like"/>
</dbReference>
<dbReference type="GO" id="GO:0006352">
    <property type="term" value="P:DNA-templated transcription initiation"/>
    <property type="evidence" value="ECO:0007669"/>
    <property type="project" value="InterPro"/>
</dbReference>
<comment type="similarity">
    <text evidence="1">Belongs to the sigma-70 factor family. ECF subfamily.</text>
</comment>
<keyword evidence="5" id="KW-0804">Transcription</keyword>
<evidence type="ECO:0000313" key="8">
    <source>
        <dbReference type="EMBL" id="SEO13542.1"/>
    </source>
</evidence>
<dbReference type="Pfam" id="PF08281">
    <property type="entry name" value="Sigma70_r4_2"/>
    <property type="match status" value="1"/>
</dbReference>
<dbReference type="Gene3D" id="1.10.1740.10">
    <property type="match status" value="1"/>
</dbReference>
<evidence type="ECO:0000256" key="2">
    <source>
        <dbReference type="ARBA" id="ARBA00023015"/>
    </source>
</evidence>
<evidence type="ECO:0000313" key="9">
    <source>
        <dbReference type="Proteomes" id="UP000199300"/>
    </source>
</evidence>
<name>A0A1H8M818_9BACI</name>
<dbReference type="InterPro" id="IPR007627">
    <property type="entry name" value="RNA_pol_sigma70_r2"/>
</dbReference>
<feature type="domain" description="RNA polymerase sigma-70 region 2" evidence="6">
    <location>
        <begin position="8"/>
        <end position="71"/>
    </location>
</feature>
<dbReference type="InterPro" id="IPR013249">
    <property type="entry name" value="RNA_pol_sigma70_r4_t2"/>
</dbReference>
<dbReference type="GO" id="GO:0016987">
    <property type="term" value="F:sigma factor activity"/>
    <property type="evidence" value="ECO:0007669"/>
    <property type="project" value="UniProtKB-KW"/>
</dbReference>
<dbReference type="InterPro" id="IPR014284">
    <property type="entry name" value="RNA_pol_sigma-70_dom"/>
</dbReference>
<sequence>MHFNESWQQHQSSLRKACLLFTQNYHDAEDLMQATWLKAYQRLGDKEFTVSTAYFTTIAKHLWIDQRRRKNLPCTNIDQEALLQIPSRAVSDTSELTCLLNLLVTHLTTKQLIMFLLADVTYCSLAEIAQLTQTSLGAVKASLFRARQNVDRYVRGQLDKDVELADEESILRVQLYVQALQSGDHQLLSQLLNEQLSVATLYAISQQSLGQSATIYMCA</sequence>
<feature type="domain" description="RNA polymerase sigma factor 70 region 4 type 2" evidence="7">
    <location>
        <begin position="103"/>
        <end position="148"/>
    </location>
</feature>
<evidence type="ECO:0000259" key="6">
    <source>
        <dbReference type="Pfam" id="PF04542"/>
    </source>
</evidence>
<evidence type="ECO:0000256" key="4">
    <source>
        <dbReference type="ARBA" id="ARBA00023125"/>
    </source>
</evidence>
<evidence type="ECO:0000256" key="1">
    <source>
        <dbReference type="ARBA" id="ARBA00010641"/>
    </source>
</evidence>
<keyword evidence="4" id="KW-0238">DNA-binding</keyword>
<dbReference type="Proteomes" id="UP000199300">
    <property type="component" value="Unassembled WGS sequence"/>
</dbReference>
<evidence type="ECO:0000256" key="5">
    <source>
        <dbReference type="ARBA" id="ARBA00023163"/>
    </source>
</evidence>
<dbReference type="EMBL" id="FODJ01000004">
    <property type="protein sequence ID" value="SEO13542.1"/>
    <property type="molecule type" value="Genomic_DNA"/>
</dbReference>
<accession>A0A1H8M818</accession>
<keyword evidence="2" id="KW-0805">Transcription regulation</keyword>
<dbReference type="SUPFAM" id="SSF88946">
    <property type="entry name" value="Sigma2 domain of RNA polymerase sigma factors"/>
    <property type="match status" value="1"/>
</dbReference>
<dbReference type="RefSeq" id="WP_177178249.1">
    <property type="nucleotide sequence ID" value="NZ_FODJ01000004.1"/>
</dbReference>
<gene>
    <name evidence="8" type="ORF">SAMN04488134_10466</name>
</gene>
<keyword evidence="3" id="KW-0731">Sigma factor</keyword>
<dbReference type="Gene3D" id="1.10.10.10">
    <property type="entry name" value="Winged helix-like DNA-binding domain superfamily/Winged helix DNA-binding domain"/>
    <property type="match status" value="1"/>
</dbReference>
<evidence type="ECO:0000259" key="7">
    <source>
        <dbReference type="Pfam" id="PF08281"/>
    </source>
</evidence>
<dbReference type="InterPro" id="IPR013325">
    <property type="entry name" value="RNA_pol_sigma_r2"/>
</dbReference>
<dbReference type="NCBIfam" id="TIGR02937">
    <property type="entry name" value="sigma70-ECF"/>
    <property type="match status" value="1"/>
</dbReference>
<reference evidence="8 9" key="1">
    <citation type="submission" date="2016-10" db="EMBL/GenBank/DDBJ databases">
        <authorList>
            <person name="de Groot N.N."/>
        </authorList>
    </citation>
    <scope>NUCLEOTIDE SEQUENCE [LARGE SCALE GENOMIC DNA]</scope>
    <source>
        <strain evidence="8 9">CGMCC 1.10434</strain>
    </source>
</reference>
<keyword evidence="9" id="KW-1185">Reference proteome</keyword>
<evidence type="ECO:0000256" key="3">
    <source>
        <dbReference type="ARBA" id="ARBA00023082"/>
    </source>
</evidence>
<dbReference type="PANTHER" id="PTHR43133:SF8">
    <property type="entry name" value="RNA POLYMERASE SIGMA FACTOR HI_1459-RELATED"/>
    <property type="match status" value="1"/>
</dbReference>
<dbReference type="Pfam" id="PF04542">
    <property type="entry name" value="Sigma70_r2"/>
    <property type="match status" value="1"/>
</dbReference>
<dbReference type="GO" id="GO:0003677">
    <property type="term" value="F:DNA binding"/>
    <property type="evidence" value="ECO:0007669"/>
    <property type="project" value="UniProtKB-KW"/>
</dbReference>
<dbReference type="SUPFAM" id="SSF88659">
    <property type="entry name" value="Sigma3 and sigma4 domains of RNA polymerase sigma factors"/>
    <property type="match status" value="1"/>
</dbReference>
<dbReference type="InterPro" id="IPR036388">
    <property type="entry name" value="WH-like_DNA-bd_sf"/>
</dbReference>
<protein>
    <submittedName>
        <fullName evidence="8">RNA polymerase sigma-70 factor, ECF subfamily</fullName>
    </submittedName>
</protein>
<dbReference type="InterPro" id="IPR039425">
    <property type="entry name" value="RNA_pol_sigma-70-like"/>
</dbReference>
<dbReference type="STRING" id="872970.SAMN04488134_10466"/>
<dbReference type="AlphaFoldDB" id="A0A1H8M818"/>
<proteinExistence type="inferred from homology"/>